<dbReference type="PROSITE" id="PS51257">
    <property type="entry name" value="PROKAR_LIPOPROTEIN"/>
    <property type="match status" value="1"/>
</dbReference>
<evidence type="ECO:0000256" key="2">
    <source>
        <dbReference type="SAM" id="SignalP"/>
    </source>
</evidence>
<dbReference type="Proteomes" id="UP000268313">
    <property type="component" value="Unassembled WGS sequence"/>
</dbReference>
<name>A0A3A8JCF6_9BACT</name>
<evidence type="ECO:0000256" key="1">
    <source>
        <dbReference type="SAM" id="MobiDB-lite"/>
    </source>
</evidence>
<feature type="region of interest" description="Disordered" evidence="1">
    <location>
        <begin position="56"/>
        <end position="81"/>
    </location>
</feature>
<comment type="caution">
    <text evidence="3">The sequence shown here is derived from an EMBL/GenBank/DDBJ whole genome shotgun (WGS) entry which is preliminary data.</text>
</comment>
<feature type="compositionally biased region" description="Gly residues" evidence="1">
    <location>
        <begin position="67"/>
        <end position="79"/>
    </location>
</feature>
<sequence length="436" mass="46129">MPRSFLVHTALSSAVVAAFLLTGCDPICTNGVSKPGQGQVTRSASGTCVQLVVTRPDAGEEGDPDGGDGGGLPDAGTDGGECATPGWKTRVLDEGLDVITAAFVFDAQGVGHYAYSKDSHLHVGTTRPGDVPVQVSSVWTAYDVHMAVGTDGTHHVLFQQGDNVGYAHDTGGVWRAQLLGEGWTGAITLDAHDAPHLLIGRPYPQVGYLLGTRSNTGDWTLTPLEAVGAKGDRERLAVDATGHVHVVFVRMDERGKFQVVYASNTSGTWLAEPLDWRIPLSSPRYRIALEVDPTGRPSLLASDTQGAWLWVKEASGWTSHGLGAFLSRGPALSRNAAYPSLLHVLMDDADVNADLNGSASQLIVKTLSDTSPVGSTPPLVLETRDGGNAFPGPSAVHVDALDRMQVGFSYVHYFRPADGGAPETTRGLRYARYCPP</sequence>
<dbReference type="AlphaFoldDB" id="A0A3A8JCF6"/>
<feature type="chain" id="PRO_5017194532" description="Exo-alpha-sialidase" evidence="2">
    <location>
        <begin position="18"/>
        <end position="436"/>
    </location>
</feature>
<dbReference type="RefSeq" id="WP_120608371.1">
    <property type="nucleotide sequence ID" value="NZ_RAWE01000399.1"/>
</dbReference>
<keyword evidence="2" id="KW-0732">Signal</keyword>
<dbReference type="Gene3D" id="2.120.10.70">
    <property type="entry name" value="Fucose-specific lectin"/>
    <property type="match status" value="1"/>
</dbReference>
<reference evidence="4" key="1">
    <citation type="submission" date="2018-09" db="EMBL/GenBank/DDBJ databases">
        <authorList>
            <person name="Livingstone P.G."/>
            <person name="Whitworth D.E."/>
        </authorList>
    </citation>
    <scope>NUCLEOTIDE SEQUENCE [LARGE SCALE GENOMIC DNA]</scope>
    <source>
        <strain evidence="4">CA043D</strain>
    </source>
</reference>
<feature type="signal peptide" evidence="2">
    <location>
        <begin position="1"/>
        <end position="17"/>
    </location>
</feature>
<evidence type="ECO:0000313" key="4">
    <source>
        <dbReference type="Proteomes" id="UP000268313"/>
    </source>
</evidence>
<gene>
    <name evidence="3" type="ORF">D7X32_43640</name>
</gene>
<evidence type="ECO:0000313" key="3">
    <source>
        <dbReference type="EMBL" id="RKG93557.1"/>
    </source>
</evidence>
<keyword evidence="4" id="KW-1185">Reference proteome</keyword>
<evidence type="ECO:0008006" key="5">
    <source>
        <dbReference type="Google" id="ProtNLM"/>
    </source>
</evidence>
<accession>A0A3A8JCF6</accession>
<proteinExistence type="predicted"/>
<protein>
    <recommendedName>
        <fullName evidence="5">Exo-alpha-sialidase</fullName>
    </recommendedName>
</protein>
<organism evidence="3 4">
    <name type="scientific">Corallococcus carmarthensis</name>
    <dbReference type="NCBI Taxonomy" id="2316728"/>
    <lineage>
        <taxon>Bacteria</taxon>
        <taxon>Pseudomonadati</taxon>
        <taxon>Myxococcota</taxon>
        <taxon>Myxococcia</taxon>
        <taxon>Myxococcales</taxon>
        <taxon>Cystobacterineae</taxon>
        <taxon>Myxococcaceae</taxon>
        <taxon>Corallococcus</taxon>
    </lineage>
</organism>
<dbReference type="EMBL" id="RAWE01000399">
    <property type="protein sequence ID" value="RKG93557.1"/>
    <property type="molecule type" value="Genomic_DNA"/>
</dbReference>
<dbReference type="OrthoDB" id="5499807at2"/>